<evidence type="ECO:0000259" key="11">
    <source>
        <dbReference type="PROSITE" id="PS50929"/>
    </source>
</evidence>
<dbReference type="InterPro" id="IPR050173">
    <property type="entry name" value="ABC_transporter_C-like"/>
</dbReference>
<dbReference type="SUPFAM" id="SSF90123">
    <property type="entry name" value="ABC transporter transmembrane region"/>
    <property type="match status" value="1"/>
</dbReference>
<comment type="subcellular location">
    <subcellularLocation>
        <location evidence="1">Endomembrane system</location>
        <topology evidence="1">Multi-pass membrane protein</topology>
    </subcellularLocation>
</comment>
<keyword evidence="2" id="KW-0813">Transport</keyword>
<feature type="transmembrane region" description="Helical" evidence="9">
    <location>
        <begin position="364"/>
        <end position="383"/>
    </location>
</feature>
<dbReference type="FunFam" id="1.20.1560.10:FF:000006">
    <property type="entry name" value="ATP-binding cassette, sub-family C (CFTR/MRP), member 9"/>
    <property type="match status" value="1"/>
</dbReference>
<evidence type="ECO:0000256" key="7">
    <source>
        <dbReference type="ARBA" id="ARBA00022989"/>
    </source>
</evidence>
<dbReference type="InterPro" id="IPR003439">
    <property type="entry name" value="ABC_transporter-like_ATP-bd"/>
</dbReference>
<keyword evidence="5" id="KW-0547">Nucleotide-binding</keyword>
<dbReference type="GO" id="GO:0012505">
    <property type="term" value="C:endomembrane system"/>
    <property type="evidence" value="ECO:0007669"/>
    <property type="project" value="UniProtKB-SubCell"/>
</dbReference>
<dbReference type="SUPFAM" id="SSF52540">
    <property type="entry name" value="P-loop containing nucleoside triphosphate hydrolases"/>
    <property type="match status" value="1"/>
</dbReference>
<dbReference type="EMBL" id="OC915925">
    <property type="protein sequence ID" value="CAD7642462.1"/>
    <property type="molecule type" value="Genomic_DNA"/>
</dbReference>
<sequence>MTYSLAIYLVLLFRRYSEFEVLGAECEPKCPMNDFNIFSKIFIFWMKTILKHGYKSNEDLTQHLLPICDYMKSQNAFNAFESANRKYNSNKLKSKTEITLFPLLVWTAWTPYLFGSLMELIHVCVDLSQPYILAKLIDFVSDTDHLWHGLCYAVAYSLINLMSQLTSSALISALYQKMLRLSVGSRRVYTTGDINNIMGVDVVEICDFIRFMTNMLSIPLAIGIGEYILWQQLGPSSLTLLAVMLIVCPFTTLVMTRIDTLQTKQMQLKDKRMQQISEVLSNIKLLKLFGWEKPFIDRISETRRQELHTLKVNNYFWSGIDVLWIVVPFIVAGITFTIFIYTSGQPFTAKTAFVSLSVYISLKAPMGRLPAVLTQLTLAIVSFRRIRKYLSSEELNESVERDERRDDSSDERYAVSLKKCCFSWGLEDEPILKDITLNVKKGSLVAIVGRVGSGKSSLFSALMGDMYQTGGSRSAMR</sequence>
<dbReference type="InterPro" id="IPR036640">
    <property type="entry name" value="ABC1_TM_sf"/>
</dbReference>
<feature type="non-terminal residue" evidence="12">
    <location>
        <position position="1"/>
    </location>
</feature>
<reference evidence="12" key="1">
    <citation type="submission" date="2020-11" db="EMBL/GenBank/DDBJ databases">
        <authorList>
            <person name="Tran Van P."/>
        </authorList>
    </citation>
    <scope>NUCLEOTIDE SEQUENCE</scope>
</reference>
<dbReference type="EMBL" id="CAJPVJ010001100">
    <property type="protein sequence ID" value="CAG2164049.1"/>
    <property type="molecule type" value="Genomic_DNA"/>
</dbReference>
<dbReference type="GO" id="GO:0140359">
    <property type="term" value="F:ABC-type transporter activity"/>
    <property type="evidence" value="ECO:0007669"/>
    <property type="project" value="InterPro"/>
</dbReference>
<evidence type="ECO:0000256" key="4">
    <source>
        <dbReference type="ARBA" id="ARBA00022737"/>
    </source>
</evidence>
<keyword evidence="13" id="KW-1185">Reference proteome</keyword>
<feature type="transmembrane region" description="Helical" evidence="9">
    <location>
        <begin position="236"/>
        <end position="256"/>
    </location>
</feature>
<evidence type="ECO:0000256" key="9">
    <source>
        <dbReference type="SAM" id="Phobius"/>
    </source>
</evidence>
<evidence type="ECO:0000256" key="8">
    <source>
        <dbReference type="ARBA" id="ARBA00023136"/>
    </source>
</evidence>
<feature type="transmembrane region" description="Helical" evidence="9">
    <location>
        <begin position="208"/>
        <end position="230"/>
    </location>
</feature>
<keyword evidence="6" id="KW-0067">ATP-binding</keyword>
<proteinExistence type="predicted"/>
<keyword evidence="4" id="KW-0677">Repeat</keyword>
<feature type="domain" description="ABC transmembrane type-1" evidence="11">
    <location>
        <begin position="149"/>
        <end position="378"/>
    </location>
</feature>
<evidence type="ECO:0000256" key="5">
    <source>
        <dbReference type="ARBA" id="ARBA00022741"/>
    </source>
</evidence>
<feature type="transmembrane region" description="Helical" evidence="9">
    <location>
        <begin position="98"/>
        <end position="118"/>
    </location>
</feature>
<dbReference type="Pfam" id="PF00664">
    <property type="entry name" value="ABC_membrane"/>
    <property type="match status" value="1"/>
</dbReference>
<feature type="signal peptide" evidence="10">
    <location>
        <begin position="1"/>
        <end position="19"/>
    </location>
</feature>
<name>A0A7R9LIY3_9ACAR</name>
<dbReference type="InterPro" id="IPR027417">
    <property type="entry name" value="P-loop_NTPase"/>
</dbReference>
<dbReference type="GO" id="GO:0016887">
    <property type="term" value="F:ATP hydrolysis activity"/>
    <property type="evidence" value="ECO:0007669"/>
    <property type="project" value="InterPro"/>
</dbReference>
<feature type="transmembrane region" description="Helical" evidence="9">
    <location>
        <begin position="153"/>
        <end position="175"/>
    </location>
</feature>
<evidence type="ECO:0000256" key="1">
    <source>
        <dbReference type="ARBA" id="ARBA00004127"/>
    </source>
</evidence>
<feature type="transmembrane region" description="Helical" evidence="9">
    <location>
        <begin position="322"/>
        <end position="344"/>
    </location>
</feature>
<dbReference type="PANTHER" id="PTHR24223">
    <property type="entry name" value="ATP-BINDING CASSETTE SUB-FAMILY C"/>
    <property type="match status" value="1"/>
</dbReference>
<dbReference type="Gene3D" id="1.20.1560.10">
    <property type="entry name" value="ABC transporter type 1, transmembrane domain"/>
    <property type="match status" value="1"/>
</dbReference>
<dbReference type="Proteomes" id="UP000728032">
    <property type="component" value="Unassembled WGS sequence"/>
</dbReference>
<evidence type="ECO:0000313" key="12">
    <source>
        <dbReference type="EMBL" id="CAD7642462.1"/>
    </source>
</evidence>
<dbReference type="Pfam" id="PF00005">
    <property type="entry name" value="ABC_tran"/>
    <property type="match status" value="1"/>
</dbReference>
<evidence type="ECO:0000256" key="2">
    <source>
        <dbReference type="ARBA" id="ARBA00022448"/>
    </source>
</evidence>
<dbReference type="GO" id="GO:0016020">
    <property type="term" value="C:membrane"/>
    <property type="evidence" value="ECO:0007669"/>
    <property type="project" value="InterPro"/>
</dbReference>
<dbReference type="PROSITE" id="PS50929">
    <property type="entry name" value="ABC_TM1F"/>
    <property type="match status" value="1"/>
</dbReference>
<feature type="chain" id="PRO_5035680146" description="ABC transmembrane type-1 domain-containing protein" evidence="10">
    <location>
        <begin position="20"/>
        <end position="477"/>
    </location>
</feature>
<dbReference type="AlphaFoldDB" id="A0A7R9LIY3"/>
<dbReference type="GO" id="GO:0005524">
    <property type="term" value="F:ATP binding"/>
    <property type="evidence" value="ECO:0007669"/>
    <property type="project" value="UniProtKB-KW"/>
</dbReference>
<keyword evidence="7 9" id="KW-1133">Transmembrane helix</keyword>
<organism evidence="12">
    <name type="scientific">Oppiella nova</name>
    <dbReference type="NCBI Taxonomy" id="334625"/>
    <lineage>
        <taxon>Eukaryota</taxon>
        <taxon>Metazoa</taxon>
        <taxon>Ecdysozoa</taxon>
        <taxon>Arthropoda</taxon>
        <taxon>Chelicerata</taxon>
        <taxon>Arachnida</taxon>
        <taxon>Acari</taxon>
        <taxon>Acariformes</taxon>
        <taxon>Sarcoptiformes</taxon>
        <taxon>Oribatida</taxon>
        <taxon>Brachypylina</taxon>
        <taxon>Oppioidea</taxon>
        <taxon>Oppiidae</taxon>
        <taxon>Oppiella</taxon>
    </lineage>
</organism>
<keyword evidence="8 9" id="KW-0472">Membrane</keyword>
<protein>
    <recommendedName>
        <fullName evidence="11">ABC transmembrane type-1 domain-containing protein</fullName>
    </recommendedName>
</protein>
<gene>
    <name evidence="12" type="ORF">ONB1V03_LOCUS3609</name>
</gene>
<keyword evidence="10" id="KW-0732">Signal</keyword>
<evidence type="ECO:0000313" key="13">
    <source>
        <dbReference type="Proteomes" id="UP000728032"/>
    </source>
</evidence>
<dbReference type="InterPro" id="IPR011527">
    <property type="entry name" value="ABC1_TM_dom"/>
</dbReference>
<dbReference type="Gene3D" id="3.40.50.300">
    <property type="entry name" value="P-loop containing nucleotide triphosphate hydrolases"/>
    <property type="match status" value="1"/>
</dbReference>
<evidence type="ECO:0000256" key="6">
    <source>
        <dbReference type="ARBA" id="ARBA00022840"/>
    </source>
</evidence>
<evidence type="ECO:0000256" key="3">
    <source>
        <dbReference type="ARBA" id="ARBA00022692"/>
    </source>
</evidence>
<keyword evidence="3 9" id="KW-0812">Transmembrane</keyword>
<dbReference type="PANTHER" id="PTHR24223:SF443">
    <property type="entry name" value="MULTIDRUG-RESISTANCE LIKE PROTEIN 1, ISOFORM I"/>
    <property type="match status" value="1"/>
</dbReference>
<evidence type="ECO:0000256" key="10">
    <source>
        <dbReference type="SAM" id="SignalP"/>
    </source>
</evidence>
<accession>A0A7R9LIY3</accession>
<dbReference type="OrthoDB" id="6514936at2759"/>